<proteinExistence type="predicted"/>
<keyword evidence="2" id="KW-1185">Reference proteome</keyword>
<dbReference type="HOGENOM" id="CLU_1615235_0_0_2"/>
<dbReference type="EMBL" id="CP007174">
    <property type="protein sequence ID" value="AIF85445.1"/>
    <property type="molecule type" value="Genomic_DNA"/>
</dbReference>
<dbReference type="AlphaFoldDB" id="A0A075MW14"/>
<name>A0A075MW14_9ARCH</name>
<dbReference type="Proteomes" id="UP000028194">
    <property type="component" value="Chromosome"/>
</dbReference>
<gene>
    <name evidence="1" type="ORF">NTE_03417</name>
</gene>
<protein>
    <submittedName>
        <fullName evidence="1">Uncharacterized protein</fullName>
    </submittedName>
</protein>
<dbReference type="KEGG" id="nev:NTE_03417"/>
<sequence>MAHAWKKRGVGRTVASFFYHPSKSDRIKYTPCTDVRLGGIFEHKDVYLVDMHGDGNIHGHIDLIKAYRIKHVVMADSQYRKNEYKMTKDVMTLPGKLENELARFGWFRAVKPSASPEKVYEFVMKKMKEKATGEKIRTSNLGKVFEVVLEKVGEEPERVWNQFL</sequence>
<dbReference type="RefSeq" id="WP_148701855.1">
    <property type="nucleotide sequence ID" value="NZ_CP007174.1"/>
</dbReference>
<evidence type="ECO:0000313" key="1">
    <source>
        <dbReference type="EMBL" id="AIF85445.1"/>
    </source>
</evidence>
<organism evidence="1 2">
    <name type="scientific">Candidatus Nitrososphaera evergladensis SR1</name>
    <dbReference type="NCBI Taxonomy" id="1459636"/>
    <lineage>
        <taxon>Archaea</taxon>
        <taxon>Nitrososphaerota</taxon>
        <taxon>Nitrososphaeria</taxon>
        <taxon>Nitrososphaerales</taxon>
        <taxon>Nitrososphaeraceae</taxon>
        <taxon>Nitrososphaera</taxon>
    </lineage>
</organism>
<evidence type="ECO:0000313" key="2">
    <source>
        <dbReference type="Proteomes" id="UP000028194"/>
    </source>
</evidence>
<reference evidence="1 2" key="1">
    <citation type="journal article" date="2014" name="PLoS ONE">
        <title>Genome Sequence of Candidatus Nitrososphaera evergladensis from Group I.1b Enriched from Everglades Soil Reveals Novel Genomic Features of the Ammonia-Oxidizing Archaea.</title>
        <authorList>
            <person name="Zhalnina K.V."/>
            <person name="Dias R."/>
            <person name="Leonard M.T."/>
            <person name="Dorr de Quadros P."/>
            <person name="Camargo F.A."/>
            <person name="Drew J.C."/>
            <person name="Farmerie W.G."/>
            <person name="Daroub S.H."/>
            <person name="Triplett E.W."/>
        </authorList>
    </citation>
    <scope>NUCLEOTIDE SEQUENCE [LARGE SCALE GENOMIC DNA]</scope>
    <source>
        <strain evidence="1 2">SR1</strain>
    </source>
</reference>
<dbReference type="GeneID" id="41599060"/>
<accession>A0A075MW14</accession>